<sequence length="138" mass="15935">ERVVTLKESIGDVKGRIDDVNDKNTDGEDALEAMMTTFKKEITELNGELTIYKAALGNRGLVVVVPKLKEFKEARFTKDVDNFLWGIKQYFHAKDIMDDVTKVINATMYFTDVTLLWWRHRSTNVRRGGTEIGTWEEF</sequence>
<reference evidence="1 2" key="1">
    <citation type="journal article" date="2019" name="Genome Biol. Evol.">
        <title>Insights into the evolution of the New World diploid cottons (Gossypium, subgenus Houzingenia) based on genome sequencing.</title>
        <authorList>
            <person name="Grover C.E."/>
            <person name="Arick M.A. 2nd"/>
            <person name="Thrash A."/>
            <person name="Conover J.L."/>
            <person name="Sanders W.S."/>
            <person name="Peterson D.G."/>
            <person name="Frelichowski J.E."/>
            <person name="Scheffler J.A."/>
            <person name="Scheffler B.E."/>
            <person name="Wendel J.F."/>
        </authorList>
    </citation>
    <scope>NUCLEOTIDE SEQUENCE [LARGE SCALE GENOMIC DNA]</scope>
    <source>
        <strain evidence="1">157</strain>
        <tissue evidence="1">Leaf</tissue>
    </source>
</reference>
<keyword evidence="2" id="KW-1185">Reference proteome</keyword>
<feature type="non-terminal residue" evidence="1">
    <location>
        <position position="138"/>
    </location>
</feature>
<name>A0A7J8LFH4_9ROSI</name>
<gene>
    <name evidence="1" type="ORF">Golob_022086</name>
</gene>
<dbReference type="AlphaFoldDB" id="A0A7J8LFH4"/>
<comment type="caution">
    <text evidence="1">The sequence shown here is derived from an EMBL/GenBank/DDBJ whole genome shotgun (WGS) entry which is preliminary data.</text>
</comment>
<accession>A0A7J8LFH4</accession>
<evidence type="ECO:0000313" key="1">
    <source>
        <dbReference type="EMBL" id="MBA0551191.1"/>
    </source>
</evidence>
<evidence type="ECO:0000313" key="2">
    <source>
        <dbReference type="Proteomes" id="UP000593572"/>
    </source>
</evidence>
<organism evidence="1 2">
    <name type="scientific">Gossypium lobatum</name>
    <dbReference type="NCBI Taxonomy" id="34289"/>
    <lineage>
        <taxon>Eukaryota</taxon>
        <taxon>Viridiplantae</taxon>
        <taxon>Streptophyta</taxon>
        <taxon>Embryophyta</taxon>
        <taxon>Tracheophyta</taxon>
        <taxon>Spermatophyta</taxon>
        <taxon>Magnoliopsida</taxon>
        <taxon>eudicotyledons</taxon>
        <taxon>Gunneridae</taxon>
        <taxon>Pentapetalae</taxon>
        <taxon>rosids</taxon>
        <taxon>malvids</taxon>
        <taxon>Malvales</taxon>
        <taxon>Malvaceae</taxon>
        <taxon>Malvoideae</taxon>
        <taxon>Gossypium</taxon>
    </lineage>
</organism>
<protein>
    <submittedName>
        <fullName evidence="1">Uncharacterized protein</fullName>
    </submittedName>
</protein>
<proteinExistence type="predicted"/>
<dbReference type="EMBL" id="JABEZX010000002">
    <property type="protein sequence ID" value="MBA0551191.1"/>
    <property type="molecule type" value="Genomic_DNA"/>
</dbReference>
<dbReference type="Proteomes" id="UP000593572">
    <property type="component" value="Unassembled WGS sequence"/>
</dbReference>